<evidence type="ECO:0000313" key="2">
    <source>
        <dbReference type="Proteomes" id="UP000623067"/>
    </source>
</evidence>
<dbReference type="InterPro" id="IPR036641">
    <property type="entry name" value="HPT_dom_sf"/>
</dbReference>
<reference evidence="1" key="2">
    <citation type="submission" date="2020-09" db="EMBL/GenBank/DDBJ databases">
        <authorList>
            <person name="Sun Q."/>
            <person name="Zhou Y."/>
        </authorList>
    </citation>
    <scope>NUCLEOTIDE SEQUENCE</scope>
    <source>
        <strain evidence="1">CGMCC 1.15330</strain>
    </source>
</reference>
<evidence type="ECO:0008006" key="3">
    <source>
        <dbReference type="Google" id="ProtNLM"/>
    </source>
</evidence>
<dbReference type="EMBL" id="BMIH01000002">
    <property type="protein sequence ID" value="GGB28469.1"/>
    <property type="molecule type" value="Genomic_DNA"/>
</dbReference>
<organism evidence="1 2">
    <name type="scientific">Sphingomonas metalli</name>
    <dbReference type="NCBI Taxonomy" id="1779358"/>
    <lineage>
        <taxon>Bacteria</taxon>
        <taxon>Pseudomonadati</taxon>
        <taxon>Pseudomonadota</taxon>
        <taxon>Alphaproteobacteria</taxon>
        <taxon>Sphingomonadales</taxon>
        <taxon>Sphingomonadaceae</taxon>
        <taxon>Sphingomonas</taxon>
    </lineage>
</organism>
<dbReference type="AlphaFoldDB" id="A0A916T336"/>
<name>A0A916T336_9SPHN</name>
<dbReference type="Proteomes" id="UP000623067">
    <property type="component" value="Unassembled WGS sequence"/>
</dbReference>
<reference evidence="1" key="1">
    <citation type="journal article" date="2014" name="Int. J. Syst. Evol. Microbiol.">
        <title>Complete genome sequence of Corynebacterium casei LMG S-19264T (=DSM 44701T), isolated from a smear-ripened cheese.</title>
        <authorList>
            <consortium name="US DOE Joint Genome Institute (JGI-PGF)"/>
            <person name="Walter F."/>
            <person name="Albersmeier A."/>
            <person name="Kalinowski J."/>
            <person name="Ruckert C."/>
        </authorList>
    </citation>
    <scope>NUCLEOTIDE SEQUENCE</scope>
    <source>
        <strain evidence="1">CGMCC 1.15330</strain>
    </source>
</reference>
<dbReference type="GO" id="GO:0000160">
    <property type="term" value="P:phosphorelay signal transduction system"/>
    <property type="evidence" value="ECO:0007669"/>
    <property type="project" value="InterPro"/>
</dbReference>
<evidence type="ECO:0000313" key="1">
    <source>
        <dbReference type="EMBL" id="GGB28469.1"/>
    </source>
</evidence>
<dbReference type="SUPFAM" id="SSF47226">
    <property type="entry name" value="Histidine-containing phosphotransfer domain, HPT domain"/>
    <property type="match status" value="1"/>
</dbReference>
<sequence length="102" mass="10421">MEDDPEALARLAALFGTGPVAALADGLRQSLEEILTLGDGPAILLAAHRIAGAAGSLGFAATGEAWRAVSLGDSEALPRARQLSRAAIATILSHDYDAEPNT</sequence>
<comment type="caution">
    <text evidence="1">The sequence shown here is derived from an EMBL/GenBank/DDBJ whole genome shotgun (WGS) entry which is preliminary data.</text>
</comment>
<proteinExistence type="predicted"/>
<keyword evidence="2" id="KW-1185">Reference proteome</keyword>
<protein>
    <recommendedName>
        <fullName evidence="3">HPt domain-containing protein</fullName>
    </recommendedName>
</protein>
<accession>A0A916T336</accession>
<dbReference type="RefSeq" id="WP_188658355.1">
    <property type="nucleotide sequence ID" value="NZ_BMIH01000002.1"/>
</dbReference>
<gene>
    <name evidence="1" type="ORF">GCM10011380_17610</name>
</gene>